<accession>A0A926UWA8</accession>
<comment type="pathway">
    <text evidence="5">Quinol/quinone metabolism; 1,4-dihydroxy-2-naphthoate biosynthesis; 1,4-dihydroxy-2-naphthoate from chorismate: step 5/7.</text>
</comment>
<dbReference type="InterPro" id="IPR010192">
    <property type="entry name" value="MenE"/>
</dbReference>
<keyword evidence="4 5" id="KW-0067">ATP-binding</keyword>
<evidence type="ECO:0000256" key="4">
    <source>
        <dbReference type="ARBA" id="ARBA00022840"/>
    </source>
</evidence>
<feature type="domain" description="AMP-binding enzyme C-terminal" evidence="7">
    <location>
        <begin position="432"/>
        <end position="510"/>
    </location>
</feature>
<dbReference type="PROSITE" id="PS00455">
    <property type="entry name" value="AMP_BINDING"/>
    <property type="match status" value="1"/>
</dbReference>
<reference evidence="8" key="2">
    <citation type="submission" date="2020-08" db="EMBL/GenBank/DDBJ databases">
        <authorList>
            <person name="Chen M."/>
            <person name="Teng W."/>
            <person name="Zhao L."/>
            <person name="Hu C."/>
            <person name="Zhou Y."/>
            <person name="Han B."/>
            <person name="Song L."/>
            <person name="Shu W."/>
        </authorList>
    </citation>
    <scope>NUCLEOTIDE SEQUENCE</scope>
    <source>
        <strain evidence="8">FACHB-1277</strain>
    </source>
</reference>
<dbReference type="Gene3D" id="3.30.300.30">
    <property type="match status" value="1"/>
</dbReference>
<comment type="pathway">
    <text evidence="5">Cofactor biosynthesis; phylloquinone biosynthesis.</text>
</comment>
<reference evidence="8" key="1">
    <citation type="journal article" date="2015" name="ISME J.">
        <title>Draft Genome Sequence of Streptomyces incarnatus NRRL8089, which Produces the Nucleoside Antibiotic Sinefungin.</title>
        <authorList>
            <person name="Oshima K."/>
            <person name="Hattori M."/>
            <person name="Shimizu H."/>
            <person name="Fukuda K."/>
            <person name="Nemoto M."/>
            <person name="Inagaki K."/>
            <person name="Tamura T."/>
        </authorList>
    </citation>
    <scope>NUCLEOTIDE SEQUENCE</scope>
    <source>
        <strain evidence="8">FACHB-1277</strain>
    </source>
</reference>
<evidence type="ECO:0000256" key="3">
    <source>
        <dbReference type="ARBA" id="ARBA00022741"/>
    </source>
</evidence>
<dbReference type="GO" id="GO:0006631">
    <property type="term" value="P:fatty acid metabolic process"/>
    <property type="evidence" value="ECO:0007669"/>
    <property type="project" value="TreeGrafter"/>
</dbReference>
<keyword evidence="2 5" id="KW-0436">Ligase</keyword>
<evidence type="ECO:0000256" key="1">
    <source>
        <dbReference type="ARBA" id="ARBA00022428"/>
    </source>
</evidence>
<sequence>MKFLNWLSQAAISHPEAIALSFKSNLIDQEIDQGLNQRDLNWSYAQLETLARHWAWQLQKLGLKTGDRLGILLNNHPRYLILIHALAKCGAIGVFLNTRLTDLEIIWQLRDSGTDYLVYDGATTITAIAVTKQIENLNIIDLSHWSITSLATESIDLQTNSQSDLQNNWLDFEQIQGIFYTSGTTGKPKAVPLTYGNHYHSAIASTMRIASYVDDNWLVCMPMFHVGGLAIAWRSVINGTKITLLPKFDEQLVLDAIAGEQVTLISLVPTMLIRLLKHPQCQKLQKSQKLRGILLGGASANAQLISQCLELKLPIMPTYGMTETASQITTLLPTELNFKIGSAGLPLWGIEIKIVDLQNIKQELPTGAIGQILVRGANVMAGYFNSMGNRSSNQEWFSTGDLGYLDSDRYLYVVNRRHDLIVSGGENIYPSEVEAVLCQHPAIAEVCVIGLDDQEWGAIVAAAIVLKRSQDHQLSLHAIRSFCEEQGLSRYKLPKSVYFVDDLPKSASGKILRQELIRGLRDVC</sequence>
<dbReference type="RefSeq" id="WP_190351612.1">
    <property type="nucleotide sequence ID" value="NZ_JACJPY010000045.1"/>
</dbReference>
<comment type="catalytic activity">
    <reaction evidence="5">
        <text>2-succinylbenzoate + ATP + CoA = 2-succinylbenzoyl-CoA + AMP + diphosphate</text>
        <dbReference type="Rhea" id="RHEA:17009"/>
        <dbReference type="ChEBI" id="CHEBI:18325"/>
        <dbReference type="ChEBI" id="CHEBI:30616"/>
        <dbReference type="ChEBI" id="CHEBI:33019"/>
        <dbReference type="ChEBI" id="CHEBI:57287"/>
        <dbReference type="ChEBI" id="CHEBI:57364"/>
        <dbReference type="ChEBI" id="CHEBI:456215"/>
        <dbReference type="EC" id="6.2.1.26"/>
    </reaction>
</comment>
<dbReference type="Gene3D" id="3.40.50.12780">
    <property type="entry name" value="N-terminal domain of ligase-like"/>
    <property type="match status" value="1"/>
</dbReference>
<dbReference type="SUPFAM" id="SSF56801">
    <property type="entry name" value="Acetyl-CoA synthetase-like"/>
    <property type="match status" value="1"/>
</dbReference>
<dbReference type="InterPro" id="IPR000873">
    <property type="entry name" value="AMP-dep_synth/lig_dom"/>
</dbReference>
<dbReference type="PANTHER" id="PTHR43201:SF5">
    <property type="entry name" value="MEDIUM-CHAIN ACYL-COA LIGASE ACSF2, MITOCHONDRIAL"/>
    <property type="match status" value="1"/>
</dbReference>
<keyword evidence="3 5" id="KW-0547">Nucleotide-binding</keyword>
<dbReference type="GO" id="GO:0031956">
    <property type="term" value="F:medium-chain fatty acid-CoA ligase activity"/>
    <property type="evidence" value="ECO:0007669"/>
    <property type="project" value="TreeGrafter"/>
</dbReference>
<dbReference type="InterPro" id="IPR042099">
    <property type="entry name" value="ANL_N_sf"/>
</dbReference>
<dbReference type="HAMAP" id="MF_00731">
    <property type="entry name" value="MenE"/>
    <property type="match status" value="1"/>
</dbReference>
<comment type="caution">
    <text evidence="8">The sequence shown here is derived from an EMBL/GenBank/DDBJ whole genome shotgun (WGS) entry which is preliminary data.</text>
</comment>
<dbReference type="PANTHER" id="PTHR43201">
    <property type="entry name" value="ACYL-COA SYNTHETASE"/>
    <property type="match status" value="1"/>
</dbReference>
<organism evidence="8 9">
    <name type="scientific">Pseudanabaena cinerea FACHB-1277</name>
    <dbReference type="NCBI Taxonomy" id="2949581"/>
    <lineage>
        <taxon>Bacteria</taxon>
        <taxon>Bacillati</taxon>
        <taxon>Cyanobacteriota</taxon>
        <taxon>Cyanophyceae</taxon>
        <taxon>Pseudanabaenales</taxon>
        <taxon>Pseudanabaenaceae</taxon>
        <taxon>Pseudanabaena</taxon>
        <taxon>Pseudanabaena cinerea</taxon>
    </lineage>
</organism>
<dbReference type="EC" id="6.2.1.26" evidence="5"/>
<protein>
    <recommendedName>
        <fullName evidence="5">2-succinylbenzoate--CoA ligase</fullName>
        <ecNumber evidence="5">6.2.1.26</ecNumber>
    </recommendedName>
    <alternativeName>
        <fullName evidence="5">o-succinylbenzoyl-CoA synthetase</fullName>
        <shortName evidence="5">OSB-CoA synthetase</shortName>
    </alternativeName>
</protein>
<evidence type="ECO:0000259" key="6">
    <source>
        <dbReference type="Pfam" id="PF00501"/>
    </source>
</evidence>
<gene>
    <name evidence="5 8" type="primary">menE</name>
    <name evidence="8" type="ORF">H6F44_13845</name>
</gene>
<comment type="function">
    <text evidence="5">Converts 2-succinylbenzoate (OSB) to 2-succinylbenzoyl-CoA (OSB-CoA).</text>
</comment>
<dbReference type="EMBL" id="JACJPY010000045">
    <property type="protein sequence ID" value="MBD2151195.1"/>
    <property type="molecule type" value="Genomic_DNA"/>
</dbReference>
<dbReference type="GO" id="GO:0008756">
    <property type="term" value="F:o-succinylbenzoate-CoA ligase activity"/>
    <property type="evidence" value="ECO:0007669"/>
    <property type="project" value="UniProtKB-UniRule"/>
</dbReference>
<dbReference type="InterPro" id="IPR020845">
    <property type="entry name" value="AMP-binding_CS"/>
</dbReference>
<comment type="similarity">
    <text evidence="5">Belongs to the ATP-dependent AMP-binding enzyme family. MenE subfamily.</text>
</comment>
<name>A0A926UWA8_9CYAN</name>
<dbReference type="NCBIfam" id="TIGR01923">
    <property type="entry name" value="menE"/>
    <property type="match status" value="1"/>
</dbReference>
<keyword evidence="9" id="KW-1185">Reference proteome</keyword>
<dbReference type="GO" id="GO:0009234">
    <property type="term" value="P:menaquinone biosynthetic process"/>
    <property type="evidence" value="ECO:0007669"/>
    <property type="project" value="UniProtKB-KW"/>
</dbReference>
<dbReference type="InterPro" id="IPR025110">
    <property type="entry name" value="AMP-bd_C"/>
</dbReference>
<evidence type="ECO:0000313" key="8">
    <source>
        <dbReference type="EMBL" id="MBD2151195.1"/>
    </source>
</evidence>
<dbReference type="GO" id="GO:0042372">
    <property type="term" value="P:phylloquinone biosynthetic process"/>
    <property type="evidence" value="ECO:0007669"/>
    <property type="project" value="UniProtKB-UniRule"/>
</dbReference>
<proteinExistence type="inferred from homology"/>
<dbReference type="Pfam" id="PF00501">
    <property type="entry name" value="AMP-binding"/>
    <property type="match status" value="1"/>
</dbReference>
<dbReference type="AlphaFoldDB" id="A0A926UWA8"/>
<dbReference type="GO" id="GO:0005524">
    <property type="term" value="F:ATP binding"/>
    <property type="evidence" value="ECO:0007669"/>
    <property type="project" value="UniProtKB-KW"/>
</dbReference>
<dbReference type="Proteomes" id="UP000631421">
    <property type="component" value="Unassembled WGS sequence"/>
</dbReference>
<evidence type="ECO:0000313" key="9">
    <source>
        <dbReference type="Proteomes" id="UP000631421"/>
    </source>
</evidence>
<evidence type="ECO:0000259" key="7">
    <source>
        <dbReference type="Pfam" id="PF13193"/>
    </source>
</evidence>
<keyword evidence="1" id="KW-0474">Menaquinone biosynthesis</keyword>
<dbReference type="InterPro" id="IPR045851">
    <property type="entry name" value="AMP-bd_C_sf"/>
</dbReference>
<feature type="domain" description="AMP-dependent synthetase/ligase" evidence="6">
    <location>
        <begin position="13"/>
        <end position="384"/>
    </location>
</feature>
<dbReference type="Pfam" id="PF13193">
    <property type="entry name" value="AMP-binding_C"/>
    <property type="match status" value="1"/>
</dbReference>
<evidence type="ECO:0000256" key="5">
    <source>
        <dbReference type="HAMAP-Rule" id="MF_00731"/>
    </source>
</evidence>
<evidence type="ECO:0000256" key="2">
    <source>
        <dbReference type="ARBA" id="ARBA00022598"/>
    </source>
</evidence>